<keyword evidence="7 10" id="KW-0223">Dioxygenase</keyword>
<accession>A0A0G3H3G8</accession>
<dbReference type="Gene3D" id="3.40.830.10">
    <property type="entry name" value="LigB-like"/>
    <property type="match status" value="1"/>
</dbReference>
<organism evidence="12 13">
    <name type="scientific">Corynebacterium mustelae</name>
    <dbReference type="NCBI Taxonomy" id="571915"/>
    <lineage>
        <taxon>Bacteria</taxon>
        <taxon>Bacillati</taxon>
        <taxon>Actinomycetota</taxon>
        <taxon>Actinomycetes</taxon>
        <taxon>Mycobacteriales</taxon>
        <taxon>Corynebacteriaceae</taxon>
        <taxon>Corynebacterium</taxon>
    </lineage>
</organism>
<reference evidence="12 13" key="1">
    <citation type="journal article" date="2015" name="Genome Announc.">
        <title>Complete Genome Sequence of the Type Strain Corynebacterium mustelae DSM 45274, Isolated from Various Tissues of a Male Ferret with Lethal Sepsis.</title>
        <authorList>
            <person name="Ruckert C."/>
            <person name="Eimer J."/>
            <person name="Winkler A."/>
            <person name="Tauch A."/>
        </authorList>
    </citation>
    <scope>NUCLEOTIDE SEQUENCE [LARGE SCALE GENOMIC DNA]</scope>
    <source>
        <strain evidence="12 13">DSM 45274</strain>
    </source>
</reference>
<comment type="cofactor">
    <cofactor evidence="10">
        <name>Fe(2+)</name>
        <dbReference type="ChEBI" id="CHEBI:29033"/>
    </cofactor>
</comment>
<keyword evidence="8 10" id="KW-0560">Oxidoreductase</keyword>
<dbReference type="RefSeq" id="WP_047263157.1">
    <property type="nucleotide sequence ID" value="NZ_CP011542.1"/>
</dbReference>
<dbReference type="EC" id="1.13.11.16" evidence="10"/>
<comment type="catalytic activity">
    <reaction evidence="2 10">
        <text>3-(2,3-dihydroxyphenyl)propanoate + O2 = (2Z,4E)-2-hydroxy-6-oxonona-2,4-dienedioate + H(+)</text>
        <dbReference type="Rhea" id="RHEA:23840"/>
        <dbReference type="ChEBI" id="CHEBI:15378"/>
        <dbReference type="ChEBI" id="CHEBI:15379"/>
        <dbReference type="ChEBI" id="CHEBI:46951"/>
        <dbReference type="ChEBI" id="CHEBI:66887"/>
        <dbReference type="EC" id="1.13.11.16"/>
    </reaction>
</comment>
<dbReference type="NCBIfam" id="NF009910">
    <property type="entry name" value="PRK13370.1-4"/>
    <property type="match status" value="1"/>
</dbReference>
<dbReference type="CDD" id="cd07365">
    <property type="entry name" value="MhpB_like"/>
    <property type="match status" value="1"/>
</dbReference>
<comment type="similarity">
    <text evidence="4 10">Belongs to the LigB/MhpB extradiol dioxygenase family.</text>
</comment>
<dbReference type="PATRIC" id="fig|571915.4.peg.3232"/>
<evidence type="ECO:0000313" key="12">
    <source>
        <dbReference type="EMBL" id="AKK07300.1"/>
    </source>
</evidence>
<keyword evidence="9 10" id="KW-0408">Iron</keyword>
<dbReference type="GO" id="GO:0047070">
    <property type="term" value="F:3-carboxyethylcatechol 2,3-dioxygenase activity"/>
    <property type="evidence" value="ECO:0007669"/>
    <property type="project" value="UniProtKB-UniRule"/>
</dbReference>
<evidence type="ECO:0000256" key="2">
    <source>
        <dbReference type="ARBA" id="ARBA00001843"/>
    </source>
</evidence>
<name>A0A0G3H3G8_9CORY</name>
<evidence type="ECO:0000256" key="1">
    <source>
        <dbReference type="ARBA" id="ARBA00001748"/>
    </source>
</evidence>
<protein>
    <recommendedName>
        <fullName evidence="10">2,3-dihydroxyphenylpropionate/2,3-dihydroxicinnamic acid 1,2-dioxygenase</fullName>
        <ecNumber evidence="10">1.13.11.16</ecNumber>
    </recommendedName>
    <alternativeName>
        <fullName evidence="10">3-carboxyethylcatechol 2,3-dioxygenase</fullName>
    </alternativeName>
</protein>
<dbReference type="GO" id="GO:0008198">
    <property type="term" value="F:ferrous iron binding"/>
    <property type="evidence" value="ECO:0007669"/>
    <property type="project" value="InterPro"/>
</dbReference>
<evidence type="ECO:0000256" key="6">
    <source>
        <dbReference type="ARBA" id="ARBA00022797"/>
    </source>
</evidence>
<dbReference type="Proteomes" id="UP000035199">
    <property type="component" value="Chromosome"/>
</dbReference>
<sequence length="313" mass="34649">MAQFALLAMSHSPLLGINDPGDEVTASLNDAFSRVRSFVNEFDPELIVTIAPDHYNGFFYDLMPPYCIGYEALSVGDYDSIEGPLSVPTEISEEMAQFVIDKGIDIAISRRMEIDHGAVQPIELLYDSLTAKPTVPVYVNGVARPFVPMERVRKMGQAIGEYLAGRDERILLIASGGLSHDPPVPQWATATDEQRQLLLNGRHPTAEARNNRQMNVINTAKAFARGEAEILDLNPEWDLKFMEDCAANDPTLFDAYRADDMDEQAGHSSHEVRSWVAAFSALHSAAGAYSVEFEYYKPIREYIAGFGIMIAAP</sequence>
<dbReference type="KEGG" id="cmv:CMUST_15055"/>
<dbReference type="EMBL" id="CP011542">
    <property type="protein sequence ID" value="AKK07300.1"/>
    <property type="molecule type" value="Genomic_DNA"/>
</dbReference>
<dbReference type="AlphaFoldDB" id="A0A0G3H3G8"/>
<dbReference type="OrthoDB" id="8673673at2"/>
<dbReference type="GO" id="GO:0019380">
    <property type="term" value="P:3-phenylpropionate catabolic process"/>
    <property type="evidence" value="ECO:0007669"/>
    <property type="project" value="UniProtKB-UniRule"/>
</dbReference>
<evidence type="ECO:0000256" key="3">
    <source>
        <dbReference type="ARBA" id="ARBA00005207"/>
    </source>
</evidence>
<comment type="pathway">
    <text evidence="3 10">Aromatic compound metabolism; 3-phenylpropanoate degradation.</text>
</comment>
<proteinExistence type="inferred from homology"/>
<evidence type="ECO:0000256" key="10">
    <source>
        <dbReference type="HAMAP-Rule" id="MF_01653"/>
    </source>
</evidence>
<evidence type="ECO:0000256" key="9">
    <source>
        <dbReference type="ARBA" id="ARBA00023004"/>
    </source>
</evidence>
<dbReference type="Pfam" id="PF02900">
    <property type="entry name" value="LigB"/>
    <property type="match status" value="1"/>
</dbReference>
<dbReference type="SUPFAM" id="SSF53213">
    <property type="entry name" value="LigB-like"/>
    <property type="match status" value="1"/>
</dbReference>
<dbReference type="UniPathway" id="UPA00714"/>
<comment type="catalytic activity">
    <reaction evidence="1 10">
        <text>(2E)-3-(2,3-dihydroxyphenyl)prop-2-enoate + O2 = (2Z,4E,7E)-2-hydroxy-6-oxonona-2,4,7-trienedioate + H(+)</text>
        <dbReference type="Rhea" id="RHEA:25054"/>
        <dbReference type="ChEBI" id="CHEBI:15378"/>
        <dbReference type="ChEBI" id="CHEBI:15379"/>
        <dbReference type="ChEBI" id="CHEBI:58642"/>
        <dbReference type="ChEBI" id="CHEBI:66888"/>
        <dbReference type="EC" id="1.13.11.16"/>
    </reaction>
</comment>
<evidence type="ECO:0000313" key="13">
    <source>
        <dbReference type="Proteomes" id="UP000035199"/>
    </source>
</evidence>
<reference evidence="13" key="2">
    <citation type="submission" date="2015-05" db="EMBL/GenBank/DDBJ databases">
        <title>Complete genome sequence of Corynebacterium mustelae DSM 45274, isolated from various tissues of a male ferret with lethal sepsis.</title>
        <authorList>
            <person name="Ruckert C."/>
            <person name="Albersmeier A."/>
            <person name="Winkler A."/>
            <person name="Tauch A."/>
        </authorList>
    </citation>
    <scope>NUCLEOTIDE SEQUENCE [LARGE SCALE GENOMIC DNA]</scope>
    <source>
        <strain evidence="13">DSM 45274</strain>
    </source>
</reference>
<keyword evidence="6 10" id="KW-0058">Aromatic hydrocarbons catabolism</keyword>
<dbReference type="STRING" id="571915.CMUST_15055"/>
<feature type="domain" description="Extradiol ring-cleavage dioxygenase class III enzyme subunit B" evidence="11">
    <location>
        <begin position="7"/>
        <end position="306"/>
    </location>
</feature>
<dbReference type="InterPro" id="IPR023789">
    <property type="entry name" value="DHPP/DHXA_dioxygenase"/>
</dbReference>
<feature type="active site" description="Proton donor" evidence="10">
    <location>
        <position position="116"/>
    </location>
</feature>
<feature type="active site" description="Proton acceptor" evidence="10">
    <location>
        <position position="180"/>
    </location>
</feature>
<dbReference type="InterPro" id="IPR004183">
    <property type="entry name" value="Xdiol_dOase_suB"/>
</dbReference>
<comment type="function">
    <text evidence="10">Catalyzes the non-heme iron(II)-dependent oxidative cleavage of 2,3-dihydroxyphenylpropionic acid and 2,3-dihydroxicinnamic acid into 2-hydroxy-6-ketononadienedioate and 2-hydroxy-6-ketononatrienedioate, respectively.</text>
</comment>
<keyword evidence="13" id="KW-1185">Reference proteome</keyword>
<evidence type="ECO:0000256" key="5">
    <source>
        <dbReference type="ARBA" id="ARBA00011881"/>
    </source>
</evidence>
<evidence type="ECO:0000259" key="11">
    <source>
        <dbReference type="Pfam" id="PF02900"/>
    </source>
</evidence>
<dbReference type="HAMAP" id="MF_01653">
    <property type="entry name" value="MhpB"/>
    <property type="match status" value="1"/>
</dbReference>
<evidence type="ECO:0000256" key="8">
    <source>
        <dbReference type="ARBA" id="ARBA00023002"/>
    </source>
</evidence>
<evidence type="ECO:0000256" key="7">
    <source>
        <dbReference type="ARBA" id="ARBA00022964"/>
    </source>
</evidence>
<comment type="subunit">
    <text evidence="5 10">Homotetramer.</text>
</comment>
<evidence type="ECO:0000256" key="4">
    <source>
        <dbReference type="ARBA" id="ARBA00007030"/>
    </source>
</evidence>
<gene>
    <name evidence="10 12" type="primary">mhpB</name>
    <name evidence="12" type="ORF">CMUST_15055</name>
</gene>